<gene>
    <name evidence="2" type="ORF">FGADI_2130</name>
</gene>
<keyword evidence="3" id="KW-1185">Reference proteome</keyword>
<dbReference type="EMBL" id="JABFAI010000045">
    <property type="protein sequence ID" value="KAF4958786.1"/>
    <property type="molecule type" value="Genomic_DNA"/>
</dbReference>
<dbReference type="AlphaFoldDB" id="A0A8H4X2R2"/>
<evidence type="ECO:0000313" key="2">
    <source>
        <dbReference type="EMBL" id="KAF4958786.1"/>
    </source>
</evidence>
<protein>
    <submittedName>
        <fullName evidence="2">Uncharacterized protein</fullName>
    </submittedName>
</protein>
<sequence>MCAEDFPAQPTSLMTGDNTDVPGQPSQPGQSVLVPSAGPCSVPHVSIPNEPMNSASFGNPDKPGAGGQNGDPGQSPPAAEPTSAGHRPDPSASNDPHPASSSSGQSNPAKGHDGSAGSDDGSVVEQTSPAPKASETPLTVATAPGSRTKTAADVMVIAGIVACLTPILIH</sequence>
<feature type="compositionally biased region" description="Polar residues" evidence="1">
    <location>
        <begin position="9"/>
        <end position="18"/>
    </location>
</feature>
<feature type="compositionally biased region" description="Polar residues" evidence="1">
    <location>
        <begin position="91"/>
        <end position="108"/>
    </location>
</feature>
<reference evidence="2" key="1">
    <citation type="journal article" date="2020" name="BMC Genomics">
        <title>Correction to: Identification and distribution of gene clusters required for synthesis of sphingolipid metabolism inhibitors in diverse species of the filamentous fungus Fusarium.</title>
        <authorList>
            <person name="Kim H.S."/>
            <person name="Lohmar J.M."/>
            <person name="Busman M."/>
            <person name="Brown D.W."/>
            <person name="Naumann T.A."/>
            <person name="Divon H.H."/>
            <person name="Lysoe E."/>
            <person name="Uhlig S."/>
            <person name="Proctor R.H."/>
        </authorList>
    </citation>
    <scope>NUCLEOTIDE SEQUENCE</scope>
    <source>
        <strain evidence="2">NRRL 45417</strain>
    </source>
</reference>
<evidence type="ECO:0000256" key="1">
    <source>
        <dbReference type="SAM" id="MobiDB-lite"/>
    </source>
</evidence>
<proteinExistence type="predicted"/>
<feature type="region of interest" description="Disordered" evidence="1">
    <location>
        <begin position="1"/>
        <end position="146"/>
    </location>
</feature>
<name>A0A8H4X2R2_9HYPO</name>
<accession>A0A8H4X2R2</accession>
<dbReference type="Proteomes" id="UP000604273">
    <property type="component" value="Unassembled WGS sequence"/>
</dbReference>
<comment type="caution">
    <text evidence="2">The sequence shown here is derived from an EMBL/GenBank/DDBJ whole genome shotgun (WGS) entry which is preliminary data.</text>
</comment>
<reference evidence="2" key="2">
    <citation type="submission" date="2020-05" db="EMBL/GenBank/DDBJ databases">
        <authorList>
            <person name="Kim H.-S."/>
            <person name="Proctor R.H."/>
            <person name="Brown D.W."/>
        </authorList>
    </citation>
    <scope>NUCLEOTIDE SEQUENCE</scope>
    <source>
        <strain evidence="2">NRRL 45417</strain>
    </source>
</reference>
<organism evidence="2 3">
    <name type="scientific">Fusarium gaditjirri</name>
    <dbReference type="NCBI Taxonomy" id="282569"/>
    <lineage>
        <taxon>Eukaryota</taxon>
        <taxon>Fungi</taxon>
        <taxon>Dikarya</taxon>
        <taxon>Ascomycota</taxon>
        <taxon>Pezizomycotina</taxon>
        <taxon>Sordariomycetes</taxon>
        <taxon>Hypocreomycetidae</taxon>
        <taxon>Hypocreales</taxon>
        <taxon>Nectriaceae</taxon>
        <taxon>Fusarium</taxon>
        <taxon>Fusarium nisikadoi species complex</taxon>
    </lineage>
</organism>
<evidence type="ECO:0000313" key="3">
    <source>
        <dbReference type="Proteomes" id="UP000604273"/>
    </source>
</evidence>